<keyword evidence="2 4" id="KW-0808">Transferase</keyword>
<protein>
    <submittedName>
        <fullName evidence="4">23S rRNA (Guanosine2251-2'-O)-methyltransferase</fullName>
        <ecNumber evidence="4">2.1.1.185</ecNumber>
    </submittedName>
</protein>
<dbReference type="SMART" id="SM00967">
    <property type="entry name" value="SpoU_sub_bind"/>
    <property type="match status" value="1"/>
</dbReference>
<evidence type="ECO:0000313" key="4">
    <source>
        <dbReference type="EMBL" id="MBB4658491.1"/>
    </source>
</evidence>
<dbReference type="InterPro" id="IPR029064">
    <property type="entry name" value="Ribosomal_eL30-like_sf"/>
</dbReference>
<dbReference type="AlphaFoldDB" id="A0A840I2I1"/>
<gene>
    <name evidence="4" type="ORF">GGQ59_000991</name>
</gene>
<proteinExistence type="predicted"/>
<keyword evidence="5" id="KW-1185">Reference proteome</keyword>
<evidence type="ECO:0000313" key="5">
    <source>
        <dbReference type="Proteomes" id="UP000563524"/>
    </source>
</evidence>
<dbReference type="GO" id="GO:0005829">
    <property type="term" value="C:cytosol"/>
    <property type="evidence" value="ECO:0007669"/>
    <property type="project" value="TreeGrafter"/>
</dbReference>
<evidence type="ECO:0000259" key="3">
    <source>
        <dbReference type="SMART" id="SM00967"/>
    </source>
</evidence>
<dbReference type="RefSeq" id="WP_183816359.1">
    <property type="nucleotide sequence ID" value="NZ_JACHOB010000001.1"/>
</dbReference>
<dbReference type="PANTHER" id="PTHR46429">
    <property type="entry name" value="23S RRNA (GUANOSINE-2'-O-)-METHYLTRANSFERASE RLMB"/>
    <property type="match status" value="1"/>
</dbReference>
<dbReference type="Pfam" id="PF00588">
    <property type="entry name" value="SpoU_methylase"/>
    <property type="match status" value="1"/>
</dbReference>
<reference evidence="4 5" key="1">
    <citation type="submission" date="2020-08" db="EMBL/GenBank/DDBJ databases">
        <title>Genomic Encyclopedia of Type Strains, Phase IV (KMG-IV): sequencing the most valuable type-strain genomes for metagenomic binning, comparative biology and taxonomic classification.</title>
        <authorList>
            <person name="Goeker M."/>
        </authorList>
    </citation>
    <scope>NUCLEOTIDE SEQUENCE [LARGE SCALE GENOMIC DNA]</scope>
    <source>
        <strain evidence="4 5">DSM 102850</strain>
    </source>
</reference>
<dbReference type="SUPFAM" id="SSF55315">
    <property type="entry name" value="L30e-like"/>
    <property type="match status" value="1"/>
</dbReference>
<dbReference type="InterPro" id="IPR004441">
    <property type="entry name" value="rRNA_MeTrfase_TrmH"/>
</dbReference>
<accession>A0A840I2I1</accession>
<dbReference type="GO" id="GO:0006396">
    <property type="term" value="P:RNA processing"/>
    <property type="evidence" value="ECO:0007669"/>
    <property type="project" value="InterPro"/>
</dbReference>
<feature type="domain" description="RNA 2-O ribose methyltransferase substrate binding" evidence="3">
    <location>
        <begin position="24"/>
        <end position="96"/>
    </location>
</feature>
<comment type="caution">
    <text evidence="4">The sequence shown here is derived from an EMBL/GenBank/DDBJ whole genome shotgun (WGS) entry which is preliminary data.</text>
</comment>
<dbReference type="GO" id="GO:0008173">
    <property type="term" value="F:RNA methyltransferase activity"/>
    <property type="evidence" value="ECO:0007669"/>
    <property type="project" value="InterPro"/>
</dbReference>
<keyword evidence="1 4" id="KW-0489">Methyltransferase</keyword>
<dbReference type="Proteomes" id="UP000563524">
    <property type="component" value="Unassembled WGS sequence"/>
</dbReference>
<organism evidence="4 5">
    <name type="scientific">Parvularcula dongshanensis</name>
    <dbReference type="NCBI Taxonomy" id="1173995"/>
    <lineage>
        <taxon>Bacteria</taxon>
        <taxon>Pseudomonadati</taxon>
        <taxon>Pseudomonadota</taxon>
        <taxon>Alphaproteobacteria</taxon>
        <taxon>Parvularculales</taxon>
        <taxon>Parvularculaceae</taxon>
        <taxon>Parvularcula</taxon>
    </lineage>
</organism>
<dbReference type="SUPFAM" id="SSF75217">
    <property type="entry name" value="alpha/beta knot"/>
    <property type="match status" value="1"/>
</dbReference>
<evidence type="ECO:0000256" key="1">
    <source>
        <dbReference type="ARBA" id="ARBA00022603"/>
    </source>
</evidence>
<dbReference type="Gene3D" id="3.40.1280.10">
    <property type="match status" value="1"/>
</dbReference>
<dbReference type="InterPro" id="IPR029026">
    <property type="entry name" value="tRNA_m1G_MTases_N"/>
</dbReference>
<dbReference type="InterPro" id="IPR029028">
    <property type="entry name" value="Alpha/beta_knot_MTases"/>
</dbReference>
<dbReference type="InterPro" id="IPR013123">
    <property type="entry name" value="SpoU_subst-bd"/>
</dbReference>
<dbReference type="GO" id="GO:0032259">
    <property type="term" value="P:methylation"/>
    <property type="evidence" value="ECO:0007669"/>
    <property type="project" value="UniProtKB-KW"/>
</dbReference>
<name>A0A840I2I1_9PROT</name>
<dbReference type="PANTHER" id="PTHR46429:SF1">
    <property type="entry name" value="23S RRNA (GUANOSINE-2'-O-)-METHYLTRANSFERASE RLMB"/>
    <property type="match status" value="1"/>
</dbReference>
<dbReference type="CDD" id="cd18103">
    <property type="entry name" value="SpoU-like_RlmB"/>
    <property type="match status" value="1"/>
</dbReference>
<dbReference type="InterPro" id="IPR001537">
    <property type="entry name" value="SpoU_MeTrfase"/>
</dbReference>
<dbReference type="Pfam" id="PF08032">
    <property type="entry name" value="SpoU_sub_bind"/>
    <property type="match status" value="1"/>
</dbReference>
<dbReference type="Gene3D" id="3.30.1330.30">
    <property type="match status" value="1"/>
</dbReference>
<dbReference type="GO" id="GO:0003723">
    <property type="term" value="F:RNA binding"/>
    <property type="evidence" value="ECO:0007669"/>
    <property type="project" value="InterPro"/>
</dbReference>
<dbReference type="EMBL" id="JACHOB010000001">
    <property type="protein sequence ID" value="MBB4658491.1"/>
    <property type="molecule type" value="Genomic_DNA"/>
</dbReference>
<dbReference type="EC" id="2.1.1.185" evidence="4"/>
<evidence type="ECO:0000256" key="2">
    <source>
        <dbReference type="ARBA" id="ARBA00022679"/>
    </source>
</evidence>
<sequence length="256" mass="26431">MTPPPAKPDTPRGYGRKTAPERVWIYGRHPVLAALRNPARRCRRLVATKNAADWLTEQGWTEKAADDLKPGAIDALLPQGAVHQGLAGEFTDLPRARLKDACDAAAGRPVLVLDQVTDPQNVGALIRVAAAFGAQAVVVQDRRTPPVSGALAKAAAGLAETVPLVRVVNIARSLEALKEAGFVATGLAGEGAAALPAYAPTRPVALVVGAEGPGLRQLVRETCDELVAIPMAAGVESLNVSTAAAVALYALTAGQG</sequence>